<evidence type="ECO:0000313" key="2">
    <source>
        <dbReference type="Proteomes" id="UP000630142"/>
    </source>
</evidence>
<protein>
    <recommendedName>
        <fullName evidence="3">DUF3800 domain-containing protein</fullName>
    </recommendedName>
</protein>
<organism evidence="1 2">
    <name type="scientific">Tianweitania populi</name>
    <dbReference type="NCBI Taxonomy" id="1607949"/>
    <lineage>
        <taxon>Bacteria</taxon>
        <taxon>Pseudomonadati</taxon>
        <taxon>Pseudomonadota</taxon>
        <taxon>Alphaproteobacteria</taxon>
        <taxon>Hyphomicrobiales</taxon>
        <taxon>Phyllobacteriaceae</taxon>
        <taxon>Tianweitania</taxon>
    </lineage>
</organism>
<reference evidence="1" key="1">
    <citation type="journal article" date="2014" name="Int. J. Syst. Evol. Microbiol.">
        <title>Complete genome sequence of Corynebacterium casei LMG S-19264T (=DSM 44701T), isolated from a smear-ripened cheese.</title>
        <authorList>
            <consortium name="US DOE Joint Genome Institute (JGI-PGF)"/>
            <person name="Walter F."/>
            <person name="Albersmeier A."/>
            <person name="Kalinowski J."/>
            <person name="Ruckert C."/>
        </authorList>
    </citation>
    <scope>NUCLEOTIDE SEQUENCE</scope>
    <source>
        <strain evidence="1">KCTC 42249</strain>
    </source>
</reference>
<evidence type="ECO:0008006" key="3">
    <source>
        <dbReference type="Google" id="ProtNLM"/>
    </source>
</evidence>
<name>A0A8J3DS46_9HYPH</name>
<dbReference type="Pfam" id="PF12686">
    <property type="entry name" value="DUF3800"/>
    <property type="match status" value="1"/>
</dbReference>
<comment type="caution">
    <text evidence="1">The sequence shown here is derived from an EMBL/GenBank/DDBJ whole genome shotgun (WGS) entry which is preliminary data.</text>
</comment>
<accession>A0A8J3DS46</accession>
<dbReference type="InterPro" id="IPR024524">
    <property type="entry name" value="DUF3800"/>
</dbReference>
<proteinExistence type="predicted"/>
<keyword evidence="2" id="KW-1185">Reference proteome</keyword>
<gene>
    <name evidence="1" type="ORF">GCM10016234_39750</name>
</gene>
<dbReference type="EMBL" id="BMZQ01000006">
    <property type="protein sequence ID" value="GHD23988.1"/>
    <property type="molecule type" value="Genomic_DNA"/>
</dbReference>
<reference evidence="1" key="2">
    <citation type="submission" date="2020-09" db="EMBL/GenBank/DDBJ databases">
        <authorList>
            <person name="Sun Q."/>
            <person name="Kim S."/>
        </authorList>
    </citation>
    <scope>NUCLEOTIDE SEQUENCE</scope>
    <source>
        <strain evidence="1">KCTC 42249</strain>
    </source>
</reference>
<dbReference type="Proteomes" id="UP000630142">
    <property type="component" value="Unassembled WGS sequence"/>
</dbReference>
<dbReference type="RefSeq" id="WP_189507417.1">
    <property type="nucleotide sequence ID" value="NZ_BMZQ01000006.1"/>
</dbReference>
<dbReference type="AlphaFoldDB" id="A0A8J3DS46"/>
<evidence type="ECO:0000313" key="1">
    <source>
        <dbReference type="EMBL" id="GHD23988.1"/>
    </source>
</evidence>
<sequence>MTDINDLRTPVLAMNNLPNVDGAYTMHYDETNNIRRLHLTPDGLNVRAPQCFVLGGVAHRGAPPPLDFEDLRSLLRLQKSTQELKLEHLGKGNFLKLLNSQKVEALLDWLFSRDLFVHYQVLDPLYWSIVDVVDSIVTEDGNGQLMMMSPMLKNDLYTILRDDVEMTADLLGRYSYPDVGPDRRAAFIAELRDLLEARRPLLHNFNYQMLKGLLKIAAKLDALPYLEDETPNVLIDGFGAFYLQRFALFKNATHILDIETTIETYLRELDLRDGTAPICNFSFVDSKDHSWVQVSDAIAGLLGKFFSFVNRNSATDLSEAQAAFNDRQKRCLETLIHLIGRSIEECPAFVHYVVSLEDQQRRASVLGF</sequence>